<keyword evidence="2" id="KW-1185">Reference proteome</keyword>
<dbReference type="RefSeq" id="WP_029159941.1">
    <property type="nucleotide sequence ID" value="NZ_CP009933.1"/>
</dbReference>
<evidence type="ECO:0000313" key="1">
    <source>
        <dbReference type="EMBL" id="AKA68509.1"/>
    </source>
</evidence>
<gene>
    <name evidence="1" type="ORF">CSCA_1384</name>
</gene>
<accession>A0A0E3M5S7</accession>
<dbReference type="HOGENOM" id="CLU_3023836_0_0_9"/>
<sequence length="60" mass="6825">MDNKIEIVVFSHVSGKVEKISCEAYELNSNCNMNYVSAISNGNKIVIIPWNRIKQININQ</sequence>
<dbReference type="Proteomes" id="UP000033115">
    <property type="component" value="Chromosome"/>
</dbReference>
<dbReference type="EMBL" id="CP009933">
    <property type="protein sequence ID" value="AKA68509.1"/>
    <property type="molecule type" value="Genomic_DNA"/>
</dbReference>
<reference evidence="1 2" key="1">
    <citation type="journal article" date="2015" name="J. Biotechnol.">
        <title>Complete genome sequence of a malodorant-producing acetogen, Clostridium scatologenes ATCC 25775(T).</title>
        <authorList>
            <person name="Zhu Z."/>
            <person name="Guo T."/>
            <person name="Zheng H."/>
            <person name="Song T."/>
            <person name="Ouyang P."/>
            <person name="Xie J."/>
        </authorList>
    </citation>
    <scope>NUCLEOTIDE SEQUENCE [LARGE SCALE GENOMIC DNA]</scope>
    <source>
        <strain evidence="1 2">ATCC 25775</strain>
    </source>
</reference>
<protein>
    <submittedName>
        <fullName evidence="1">Uncharacterized protein</fullName>
    </submittedName>
</protein>
<dbReference type="STRING" id="1548.CSCA_1384"/>
<dbReference type="AlphaFoldDB" id="A0A0E3M5S7"/>
<name>A0A0E3M5S7_CLOSL</name>
<organism evidence="1 2">
    <name type="scientific">Clostridium scatologenes</name>
    <dbReference type="NCBI Taxonomy" id="1548"/>
    <lineage>
        <taxon>Bacteria</taxon>
        <taxon>Bacillati</taxon>
        <taxon>Bacillota</taxon>
        <taxon>Clostridia</taxon>
        <taxon>Eubacteriales</taxon>
        <taxon>Clostridiaceae</taxon>
        <taxon>Clostridium</taxon>
    </lineage>
</organism>
<evidence type="ECO:0000313" key="2">
    <source>
        <dbReference type="Proteomes" id="UP000033115"/>
    </source>
</evidence>
<proteinExistence type="predicted"/>
<dbReference type="KEGG" id="csq:CSCA_1384"/>